<sequence length="968" mass="108531">MWGGVKHRAHHGDLFRTWSASQNLETLRRKLYREPRPWYLAWKLHEHRHLLSDYHCARLLSWCVAVVQLERRSVAKRNAYAYAQQVFQFMVHSHKVGHEGYQEFFRLCAAGRDLTTAFRWQQYLVETGSSFPLSHYTWLLCVAATSPSDESVEDMAEAVWETYLSRYCAMVRNEQTGVIDTAHFQPSNEEEHRQLVGLFAAFKVLKPRIEHTAKAELLQFIDSLPTAAPEVASAWPTSSRHCTFPHLEGGVPYEAPTLLRPCLRDSLLHQEFVAELEKAGFSHDVKSVVALINEYKERVTAEKNHTSAEKHRAGERDIWRQYADPTAAAFRKLVVEEGGVTAELYHYLIVALSTAHPSLALRTLQRMRDAKLRVLDLTRAVVIVRSEGSPQLQLELLKEGLMEIEDRKRIDEDYDVTREVELYWKFNYVEFFHYRNALNKENFYRILMEGLGPVRVQELLVEAKASGDCSPVDIVVLDGAFRTAAAKYYRGFTGKRDVEKALDDITGNMPKLDISLVGSCEHFGDYALPSDDLIATDAAALAAMLVGYRAIYLLDSSFVESSEAFLTLGQSKVTEGDGPSLVLVPQTCLQQLSAAFDTADGEVVTYDGALQKDSKAEQFLATQRLRGLFALVFEKNDNIKRRVLHFTECLISHTMESSLDPGASDNDHLLLVLAMLRAIAPRDAAVVLCTDDPQLVRRMHEKDVHALFAGAIGVISSEPPSDIDTGPDGLIDDNPDIAMALDFEPKLNFNTSHGGSNATGGVTDISGKKCAAEIRVREDSNDDDVSWLDMLGDDRETKEAVENSLMATTGGSPEETKEDAAQKYTKLMDTYESEHSVVPVGVLMAQASSLGSVFEQFDVLSPDAALEKEMADASSAAASARDPKEAKAKFRRRSPLQLEQLRNRGASNKQRYRLARHLSNFSGGRVPFNFRYKVVEVDVTDARNKAYKDAYTAAVTRKREAFKRNIQG</sequence>
<name>G0UKW6_TRYCI</name>
<dbReference type="VEuPathDB" id="TriTrypDB:TcIL3000_4_1050"/>
<dbReference type="AlphaFoldDB" id="G0UKW6"/>
<proteinExistence type="predicted"/>
<evidence type="ECO:0000256" key="1">
    <source>
        <dbReference type="SAM" id="MobiDB-lite"/>
    </source>
</evidence>
<feature type="region of interest" description="Disordered" evidence="1">
    <location>
        <begin position="874"/>
        <end position="894"/>
    </location>
</feature>
<accession>G0UKW6</accession>
<dbReference type="EMBL" id="HE575317">
    <property type="protein sequence ID" value="CCC90021.1"/>
    <property type="molecule type" value="Genomic_DNA"/>
</dbReference>
<reference evidence="2" key="1">
    <citation type="journal article" date="2012" name="Proc. Natl. Acad. Sci. U.S.A.">
        <title>Antigenic diversity is generated by distinct evolutionary mechanisms in African trypanosome species.</title>
        <authorList>
            <person name="Jackson A.P."/>
            <person name="Berry A."/>
            <person name="Aslett M."/>
            <person name="Allison H.C."/>
            <person name="Burton P."/>
            <person name="Vavrova-Anderson J."/>
            <person name="Brown R."/>
            <person name="Browne H."/>
            <person name="Corton N."/>
            <person name="Hauser H."/>
            <person name="Gamble J."/>
            <person name="Gilderthorp R."/>
            <person name="Marcello L."/>
            <person name="McQuillan J."/>
            <person name="Otto T.D."/>
            <person name="Quail M.A."/>
            <person name="Sanders M.J."/>
            <person name="van Tonder A."/>
            <person name="Ginger M.L."/>
            <person name="Field M.C."/>
            <person name="Barry J.D."/>
            <person name="Hertz-Fowler C."/>
            <person name="Berriman M."/>
        </authorList>
    </citation>
    <scope>NUCLEOTIDE SEQUENCE</scope>
    <source>
        <strain evidence="2">IL3000</strain>
    </source>
</reference>
<evidence type="ECO:0000313" key="2">
    <source>
        <dbReference type="EMBL" id="CCC90021.1"/>
    </source>
</evidence>
<protein>
    <submittedName>
        <fullName evidence="2">Uncharacterized protein</fullName>
    </submittedName>
</protein>
<gene>
    <name evidence="2" type="ORF">TCIL3000_4_1050</name>
</gene>
<organism evidence="2">
    <name type="scientific">Trypanosoma congolense (strain IL3000)</name>
    <dbReference type="NCBI Taxonomy" id="1068625"/>
    <lineage>
        <taxon>Eukaryota</taxon>
        <taxon>Discoba</taxon>
        <taxon>Euglenozoa</taxon>
        <taxon>Kinetoplastea</taxon>
        <taxon>Metakinetoplastina</taxon>
        <taxon>Trypanosomatida</taxon>
        <taxon>Trypanosomatidae</taxon>
        <taxon>Trypanosoma</taxon>
        <taxon>Nannomonas</taxon>
    </lineage>
</organism>